<dbReference type="RefSeq" id="WP_356958945.1">
    <property type="nucleotide sequence ID" value="NZ_JBEYBD010000020.1"/>
</dbReference>
<gene>
    <name evidence="1" type="ORF">ABZ510_24275</name>
</gene>
<dbReference type="Proteomes" id="UP001550628">
    <property type="component" value="Unassembled WGS sequence"/>
</dbReference>
<comment type="caution">
    <text evidence="1">The sequence shown here is derived from an EMBL/GenBank/DDBJ whole genome shotgun (WGS) entry which is preliminary data.</text>
</comment>
<name>A0ABV2WVQ5_9NOCA</name>
<organism evidence="1 2">
    <name type="scientific">Nocardia rhamnosiphila</name>
    <dbReference type="NCBI Taxonomy" id="426716"/>
    <lineage>
        <taxon>Bacteria</taxon>
        <taxon>Bacillati</taxon>
        <taxon>Actinomycetota</taxon>
        <taxon>Actinomycetes</taxon>
        <taxon>Mycobacteriales</taxon>
        <taxon>Nocardiaceae</taxon>
        <taxon>Nocardia</taxon>
    </lineage>
</organism>
<evidence type="ECO:0000313" key="2">
    <source>
        <dbReference type="Proteomes" id="UP001550628"/>
    </source>
</evidence>
<protein>
    <submittedName>
        <fullName evidence="1">Uncharacterized protein</fullName>
    </submittedName>
</protein>
<evidence type="ECO:0000313" key="1">
    <source>
        <dbReference type="EMBL" id="MEU1954971.1"/>
    </source>
</evidence>
<sequence length="97" mass="10731">MTTEDRRRRAIVVGRYNTDTPDLDGLVARHYLKVVFTITAPSAPKLATLIAVQHLFEHDAEVVVVPHLSAAEIRAERCWRAVSGLADILAADGGWLR</sequence>
<keyword evidence="2" id="KW-1185">Reference proteome</keyword>
<dbReference type="EMBL" id="JBEYBF010000019">
    <property type="protein sequence ID" value="MEU1954971.1"/>
    <property type="molecule type" value="Genomic_DNA"/>
</dbReference>
<proteinExistence type="predicted"/>
<reference evidence="1 2" key="1">
    <citation type="submission" date="2024-06" db="EMBL/GenBank/DDBJ databases">
        <title>The Natural Products Discovery Center: Release of the First 8490 Sequenced Strains for Exploring Actinobacteria Biosynthetic Diversity.</title>
        <authorList>
            <person name="Kalkreuter E."/>
            <person name="Kautsar S.A."/>
            <person name="Yang D."/>
            <person name="Bader C.D."/>
            <person name="Teijaro C.N."/>
            <person name="Fluegel L."/>
            <person name="Davis C.M."/>
            <person name="Simpson J.R."/>
            <person name="Lauterbach L."/>
            <person name="Steele A.D."/>
            <person name="Gui C."/>
            <person name="Meng S."/>
            <person name="Li G."/>
            <person name="Viehrig K."/>
            <person name="Ye F."/>
            <person name="Su P."/>
            <person name="Kiefer A.F."/>
            <person name="Nichols A."/>
            <person name="Cepeda A.J."/>
            <person name="Yan W."/>
            <person name="Fan B."/>
            <person name="Jiang Y."/>
            <person name="Adhikari A."/>
            <person name="Zheng C.-J."/>
            <person name="Schuster L."/>
            <person name="Cowan T.M."/>
            <person name="Smanski M.J."/>
            <person name="Chevrette M.G."/>
            <person name="De Carvalho L.P.S."/>
            <person name="Shen B."/>
        </authorList>
    </citation>
    <scope>NUCLEOTIDE SEQUENCE [LARGE SCALE GENOMIC DNA]</scope>
    <source>
        <strain evidence="1 2">NPDC019708</strain>
    </source>
</reference>
<accession>A0ABV2WVQ5</accession>